<name>A0A923PQQ4_9BACT</name>
<keyword evidence="2" id="KW-1185">Reference proteome</keyword>
<protein>
    <submittedName>
        <fullName evidence="1">DUF4442 domain-containing protein</fullName>
    </submittedName>
</protein>
<dbReference type="AlphaFoldDB" id="A0A923PQQ4"/>
<dbReference type="InterPro" id="IPR027961">
    <property type="entry name" value="DUF4442"/>
</dbReference>
<organism evidence="1 2">
    <name type="scientific">Neolewinella lacunae</name>
    <dbReference type="NCBI Taxonomy" id="1517758"/>
    <lineage>
        <taxon>Bacteria</taxon>
        <taxon>Pseudomonadati</taxon>
        <taxon>Bacteroidota</taxon>
        <taxon>Saprospiria</taxon>
        <taxon>Saprospirales</taxon>
        <taxon>Lewinellaceae</taxon>
        <taxon>Neolewinella</taxon>
    </lineage>
</organism>
<dbReference type="SUPFAM" id="SSF54637">
    <property type="entry name" value="Thioesterase/thiol ester dehydrase-isomerase"/>
    <property type="match status" value="1"/>
</dbReference>
<dbReference type="Pfam" id="PF14539">
    <property type="entry name" value="DUF4442"/>
    <property type="match status" value="1"/>
</dbReference>
<dbReference type="Gene3D" id="3.10.129.10">
    <property type="entry name" value="Hotdog Thioesterase"/>
    <property type="match status" value="1"/>
</dbReference>
<dbReference type="Proteomes" id="UP000650081">
    <property type="component" value="Unassembled WGS sequence"/>
</dbReference>
<gene>
    <name evidence="1" type="ORF">H9S92_17815</name>
</gene>
<evidence type="ECO:0000313" key="1">
    <source>
        <dbReference type="EMBL" id="MBC6996031.1"/>
    </source>
</evidence>
<proteinExistence type="predicted"/>
<accession>A0A923PQQ4</accession>
<dbReference type="RefSeq" id="WP_187468055.1">
    <property type="nucleotide sequence ID" value="NZ_JACSIT010000147.1"/>
</dbReference>
<sequence length="161" mass="18192">MSNVIADALARIEKLPKGLRNWATNFAFKMAVPFVRTSRIHYEKVSEREWIAHVPNRRAVQNHLRQVHAGAMMTLAESVAVTMMGMNLPPDRLPLVKSLHAQFVRRSSGQIRAIARLTEEQLHAIRTEPKGEVTIEVDIRDATGEVPAIITVVPAWTTRRK</sequence>
<dbReference type="CDD" id="cd03443">
    <property type="entry name" value="PaaI_thioesterase"/>
    <property type="match status" value="1"/>
</dbReference>
<reference evidence="1" key="1">
    <citation type="submission" date="2020-08" db="EMBL/GenBank/DDBJ databases">
        <title>Lewinella bacteria from marine environments.</title>
        <authorList>
            <person name="Zhong Y."/>
        </authorList>
    </citation>
    <scope>NUCLEOTIDE SEQUENCE</scope>
    <source>
        <strain evidence="1">KCTC 42187</strain>
    </source>
</reference>
<dbReference type="EMBL" id="JACSIT010000147">
    <property type="protein sequence ID" value="MBC6996031.1"/>
    <property type="molecule type" value="Genomic_DNA"/>
</dbReference>
<evidence type="ECO:0000313" key="2">
    <source>
        <dbReference type="Proteomes" id="UP000650081"/>
    </source>
</evidence>
<comment type="caution">
    <text evidence="1">The sequence shown here is derived from an EMBL/GenBank/DDBJ whole genome shotgun (WGS) entry which is preliminary data.</text>
</comment>
<dbReference type="InterPro" id="IPR029069">
    <property type="entry name" value="HotDog_dom_sf"/>
</dbReference>